<organism evidence="2 3">
    <name type="scientific">Mytilus coruscus</name>
    <name type="common">Sea mussel</name>
    <dbReference type="NCBI Taxonomy" id="42192"/>
    <lineage>
        <taxon>Eukaryota</taxon>
        <taxon>Metazoa</taxon>
        <taxon>Spiralia</taxon>
        <taxon>Lophotrochozoa</taxon>
        <taxon>Mollusca</taxon>
        <taxon>Bivalvia</taxon>
        <taxon>Autobranchia</taxon>
        <taxon>Pteriomorphia</taxon>
        <taxon>Mytilida</taxon>
        <taxon>Mytiloidea</taxon>
        <taxon>Mytilidae</taxon>
        <taxon>Mytilinae</taxon>
        <taxon>Mytilus</taxon>
    </lineage>
</organism>
<dbReference type="AlphaFoldDB" id="A0A6J8C437"/>
<dbReference type="OrthoDB" id="6152373at2759"/>
<dbReference type="EMBL" id="CACVKT020004388">
    <property type="protein sequence ID" value="CAC5389899.1"/>
    <property type="molecule type" value="Genomic_DNA"/>
</dbReference>
<sequence>MSKEISLNSGNTYKEYWPFVNYSIAITSSLHQYQDFFVKLNTANVYKNYDTMTLTINQEKSGNSDFFLSLLTSVQPVDQHLGFILQILLYYLTKKKKSVLNSNAIIQDNIHKVVRWIVKNFVASIVNEKDEITNKYSGKKYEKSEAQPKTDLTINIYRNECDEMKAHSMRLREKKYDLQIYLPVFVGNNSKENIFSSDILLKYQLLIRELLMCKFVYINPAIPMSVLVAYLILSTITINEAEVSKLRKCFILKYSYKDAADRLLWISHDVEKNPGPVGESFSEKLRPVTQNLYAKLLNIFEGKQTKKIPNNLCTKQADFYLYDHSAEKVYSCTYKSIEKEALIDILIACCQQKKFDITDLKEEVLAWTSCKFESLFQLHSISIASEKLSSHLLRTTQHAERVAIDKKMEEFGVKLNHTTFQNWLSNNPIVQNRKKADLCWEACRYIDSILCKYINKEYKRGEYYSTPPDWPPEYEKYQDPYNNKNGHDIRKFFKDLLRYCSNRDPIIGIPQEFKSYIKACEAWIKDTKKQEDLLEEYVLHHDVNIISENLSFLQTKSMLTDRDIGLLSLFSFQSYTTSNSRKRKNEDTETAERPTNVSAPTSIDEISQKYRAVQNVY</sequence>
<name>A0A6J8C437_MYTCO</name>
<evidence type="ECO:0000313" key="3">
    <source>
        <dbReference type="Proteomes" id="UP000507470"/>
    </source>
</evidence>
<evidence type="ECO:0000256" key="1">
    <source>
        <dbReference type="SAM" id="MobiDB-lite"/>
    </source>
</evidence>
<keyword evidence="3" id="KW-1185">Reference proteome</keyword>
<proteinExistence type="predicted"/>
<reference evidence="2 3" key="1">
    <citation type="submission" date="2020-06" db="EMBL/GenBank/DDBJ databases">
        <authorList>
            <person name="Li R."/>
            <person name="Bekaert M."/>
        </authorList>
    </citation>
    <scope>NUCLEOTIDE SEQUENCE [LARGE SCALE GENOMIC DNA]</scope>
    <source>
        <strain evidence="3">wild</strain>
    </source>
</reference>
<accession>A0A6J8C437</accession>
<dbReference type="Proteomes" id="UP000507470">
    <property type="component" value="Unassembled WGS sequence"/>
</dbReference>
<protein>
    <submittedName>
        <fullName evidence="2">Uncharacterized protein</fullName>
    </submittedName>
</protein>
<gene>
    <name evidence="2" type="ORF">MCOR_25033</name>
</gene>
<feature type="region of interest" description="Disordered" evidence="1">
    <location>
        <begin position="580"/>
        <end position="599"/>
    </location>
</feature>
<evidence type="ECO:0000313" key="2">
    <source>
        <dbReference type="EMBL" id="CAC5389899.1"/>
    </source>
</evidence>